<dbReference type="GO" id="GO:0009294">
    <property type="term" value="P:DNA-mediated transformation"/>
    <property type="evidence" value="ECO:0007669"/>
    <property type="project" value="InterPro"/>
</dbReference>
<dbReference type="SUPFAM" id="SSF102405">
    <property type="entry name" value="MCP/YpsA-like"/>
    <property type="match status" value="1"/>
</dbReference>
<dbReference type="AlphaFoldDB" id="A0A9X4QNN9"/>
<gene>
    <name evidence="4" type="primary">dprA</name>
    <name evidence="4" type="ORF">OMP38_23875</name>
</gene>
<accession>A0A9X4QNN9</accession>
<feature type="domain" description="Smf/DprA SLOG" evidence="2">
    <location>
        <begin position="88"/>
        <end position="297"/>
    </location>
</feature>
<dbReference type="InterPro" id="IPR057666">
    <property type="entry name" value="DrpA_SLOG"/>
</dbReference>
<evidence type="ECO:0000256" key="1">
    <source>
        <dbReference type="ARBA" id="ARBA00006525"/>
    </source>
</evidence>
<organism evidence="4 5">
    <name type="scientific">Cohnella ginsengisoli</name>
    <dbReference type="NCBI Taxonomy" id="425004"/>
    <lineage>
        <taxon>Bacteria</taxon>
        <taxon>Bacillati</taxon>
        <taxon>Bacillota</taxon>
        <taxon>Bacilli</taxon>
        <taxon>Bacillales</taxon>
        <taxon>Paenibacillaceae</taxon>
        <taxon>Cohnella</taxon>
    </lineage>
</organism>
<dbReference type="InterPro" id="IPR036388">
    <property type="entry name" value="WH-like_DNA-bd_sf"/>
</dbReference>
<comment type="similarity">
    <text evidence="1">Belongs to the DprA/Smf family.</text>
</comment>
<dbReference type="EMBL" id="JAPDHZ010000004">
    <property type="protein sequence ID" value="MDG0793534.1"/>
    <property type="molecule type" value="Genomic_DNA"/>
</dbReference>
<proteinExistence type="inferred from homology"/>
<protein>
    <submittedName>
        <fullName evidence="4">DNA-processing protein DprA</fullName>
    </submittedName>
</protein>
<evidence type="ECO:0000259" key="3">
    <source>
        <dbReference type="Pfam" id="PF17782"/>
    </source>
</evidence>
<feature type="domain" description="DprA winged helix" evidence="3">
    <location>
        <begin position="313"/>
        <end position="367"/>
    </location>
</feature>
<keyword evidence="5" id="KW-1185">Reference proteome</keyword>
<dbReference type="PANTHER" id="PTHR43022">
    <property type="entry name" value="PROTEIN SMF"/>
    <property type="match status" value="1"/>
</dbReference>
<dbReference type="Pfam" id="PF02481">
    <property type="entry name" value="DNA_processg_A"/>
    <property type="match status" value="1"/>
</dbReference>
<dbReference type="PANTHER" id="PTHR43022:SF1">
    <property type="entry name" value="PROTEIN SMF"/>
    <property type="match status" value="1"/>
</dbReference>
<evidence type="ECO:0000313" key="4">
    <source>
        <dbReference type="EMBL" id="MDG0793534.1"/>
    </source>
</evidence>
<dbReference type="Gene3D" id="1.10.10.10">
    <property type="entry name" value="Winged helix-like DNA-binding domain superfamily/Winged helix DNA-binding domain"/>
    <property type="match status" value="1"/>
</dbReference>
<dbReference type="RefSeq" id="WP_277567302.1">
    <property type="nucleotide sequence ID" value="NZ_JAPDHZ010000004.1"/>
</dbReference>
<dbReference type="NCBIfam" id="TIGR00732">
    <property type="entry name" value="dprA"/>
    <property type="match status" value="1"/>
</dbReference>
<dbReference type="Proteomes" id="UP001153387">
    <property type="component" value="Unassembled WGS sequence"/>
</dbReference>
<evidence type="ECO:0000259" key="2">
    <source>
        <dbReference type="Pfam" id="PF02481"/>
    </source>
</evidence>
<name>A0A9X4QNN9_9BACL</name>
<dbReference type="InterPro" id="IPR003488">
    <property type="entry name" value="DprA"/>
</dbReference>
<dbReference type="Pfam" id="PF17782">
    <property type="entry name" value="WHD_DprA"/>
    <property type="match status" value="1"/>
</dbReference>
<reference evidence="4 5" key="1">
    <citation type="submission" date="2022-10" db="EMBL/GenBank/DDBJ databases">
        <title>Comparative genomic analysis of Cohnella hashimotonis sp. nov., isolated from the International Space Station.</title>
        <authorList>
            <person name="Simpson A."/>
            <person name="Venkateswaran K."/>
        </authorList>
    </citation>
    <scope>NUCLEOTIDE SEQUENCE [LARGE SCALE GENOMIC DNA]</scope>
    <source>
        <strain evidence="4 5">DSM 18997</strain>
    </source>
</reference>
<evidence type="ECO:0000313" key="5">
    <source>
        <dbReference type="Proteomes" id="UP001153387"/>
    </source>
</evidence>
<dbReference type="InterPro" id="IPR041614">
    <property type="entry name" value="DprA_WH"/>
</dbReference>
<dbReference type="Gene3D" id="3.40.50.450">
    <property type="match status" value="1"/>
</dbReference>
<comment type="caution">
    <text evidence="4">The sequence shown here is derived from an EMBL/GenBank/DDBJ whole genome shotgun (WGS) entry which is preliminary data.</text>
</comment>
<sequence>MKNRKVVPGLLEQMRDTLAALHETEGVGWETINTIMAKDGLKDAALRRPAEWRELGLSVRRSEAVAASLESRRMEQRRARWEKTGLSVITAMDPDYPDLLRHIYRPPWVLYYIGRLELLARPQVAVVGTRQATIYGKRAAEDLSAAFSHAGLAVTSGMAKGIDAAAHAGALRGSGGTVAVLGSPADVVYPPENRVLYRRIVEEGLIVSMTPPDVSIHPGMFPMRNRIIAGLSLGVVVVEAASRSGALLTANEAIKENRDVFAVPGPISSPRSRGTLELLRDGAAAQVLEAEDVIKHYRRYLGGVRIPAMPSYSEPELTEQEARIFRLLADGPASAEELCHRSGLTFGLLHAVLISLQIKQRIHQQPGSVYIAL</sequence>